<evidence type="ECO:0000259" key="1">
    <source>
        <dbReference type="PROSITE" id="PS51186"/>
    </source>
</evidence>
<dbReference type="Gene3D" id="3.40.630.30">
    <property type="match status" value="1"/>
</dbReference>
<dbReference type="EMBL" id="JACHYB010000001">
    <property type="protein sequence ID" value="MBB3186186.1"/>
    <property type="molecule type" value="Genomic_DNA"/>
</dbReference>
<dbReference type="InterPro" id="IPR000182">
    <property type="entry name" value="GNAT_dom"/>
</dbReference>
<proteinExistence type="predicted"/>
<keyword evidence="3" id="KW-1185">Reference proteome</keyword>
<dbReference type="Pfam" id="PF00583">
    <property type="entry name" value="Acetyltransf_1"/>
    <property type="match status" value="1"/>
</dbReference>
<accession>A0A7W5H1B4</accession>
<protein>
    <submittedName>
        <fullName evidence="2">GNAT superfamily N-acetyltransferase</fullName>
    </submittedName>
</protein>
<organism evidence="2 3">
    <name type="scientific">Microbacter margulisiae</name>
    <dbReference type="NCBI Taxonomy" id="1350067"/>
    <lineage>
        <taxon>Bacteria</taxon>
        <taxon>Pseudomonadati</taxon>
        <taxon>Bacteroidota</taxon>
        <taxon>Bacteroidia</taxon>
        <taxon>Bacteroidales</taxon>
        <taxon>Porphyromonadaceae</taxon>
        <taxon>Microbacter</taxon>
    </lineage>
</organism>
<reference evidence="2 3" key="1">
    <citation type="submission" date="2020-08" db="EMBL/GenBank/DDBJ databases">
        <title>Genomic Encyclopedia of Type Strains, Phase IV (KMG-IV): sequencing the most valuable type-strain genomes for metagenomic binning, comparative biology and taxonomic classification.</title>
        <authorList>
            <person name="Goeker M."/>
        </authorList>
    </citation>
    <scope>NUCLEOTIDE SEQUENCE [LARGE SCALE GENOMIC DNA]</scope>
    <source>
        <strain evidence="2 3">DSM 27471</strain>
    </source>
</reference>
<keyword evidence="2" id="KW-0808">Transferase</keyword>
<evidence type="ECO:0000313" key="3">
    <source>
        <dbReference type="Proteomes" id="UP000544222"/>
    </source>
</evidence>
<dbReference type="InterPro" id="IPR016181">
    <property type="entry name" value="Acyl_CoA_acyltransferase"/>
</dbReference>
<dbReference type="Proteomes" id="UP000544222">
    <property type="component" value="Unassembled WGS sequence"/>
</dbReference>
<dbReference type="SUPFAM" id="SSF55729">
    <property type="entry name" value="Acyl-CoA N-acyltransferases (Nat)"/>
    <property type="match status" value="1"/>
</dbReference>
<gene>
    <name evidence="2" type="ORF">FHX64_000349</name>
</gene>
<dbReference type="AlphaFoldDB" id="A0A7W5H1B4"/>
<feature type="domain" description="N-acetyltransferase" evidence="1">
    <location>
        <begin position="6"/>
        <end position="153"/>
    </location>
</feature>
<dbReference type="GO" id="GO:0016747">
    <property type="term" value="F:acyltransferase activity, transferring groups other than amino-acyl groups"/>
    <property type="evidence" value="ECO:0007669"/>
    <property type="project" value="InterPro"/>
</dbReference>
<dbReference type="PROSITE" id="PS51186">
    <property type="entry name" value="GNAT"/>
    <property type="match status" value="1"/>
</dbReference>
<comment type="caution">
    <text evidence="2">The sequence shown here is derived from an EMBL/GenBank/DDBJ whole genome shotgun (WGS) entry which is preliminary data.</text>
</comment>
<evidence type="ECO:0000313" key="2">
    <source>
        <dbReference type="EMBL" id="MBB3186186.1"/>
    </source>
</evidence>
<sequence>MSLSLKHIFSTKDSNWSFMIACLEDAFPEDERRSSLDMIRLLSNSPISYHVILKDALPVGVFNTWDLLLFRYIEHFAIIPSLRGKGLGQQILYNYVHQVNPPVILEVELPNTLLNQRRVEFYKKTGFALCEREYVQPPYDRTKKPVSLKLMEYGNQLLPERFDEVVDLLRRTVYM</sequence>
<dbReference type="RefSeq" id="WP_183412118.1">
    <property type="nucleotide sequence ID" value="NZ_JACHYB010000001.1"/>
</dbReference>
<name>A0A7W5H1B4_9PORP</name>